<dbReference type="PROSITE" id="PS51194">
    <property type="entry name" value="HELICASE_CTER"/>
    <property type="match status" value="1"/>
</dbReference>
<gene>
    <name evidence="3" type="ORF">NYG85_10840</name>
</gene>
<dbReference type="PANTHER" id="PTHR41313:SF1">
    <property type="entry name" value="DNA METHYLASE ADENINE-SPECIFIC DOMAIN-CONTAINING PROTEIN"/>
    <property type="match status" value="1"/>
</dbReference>
<dbReference type="SMART" id="SM00487">
    <property type="entry name" value="DEXDc"/>
    <property type="match status" value="1"/>
</dbReference>
<keyword evidence="3" id="KW-0347">Helicase</keyword>
<accession>A0ABT7HSF3</accession>
<evidence type="ECO:0000313" key="4">
    <source>
        <dbReference type="Proteomes" id="UP001173801"/>
    </source>
</evidence>
<protein>
    <submittedName>
        <fullName evidence="3">Helicase-related protein</fullName>
    </submittedName>
</protein>
<comment type="caution">
    <text evidence="3">The sequence shown here is derived from an EMBL/GenBank/DDBJ whole genome shotgun (WGS) entry which is preliminary data.</text>
</comment>
<dbReference type="GO" id="GO:0004386">
    <property type="term" value="F:helicase activity"/>
    <property type="evidence" value="ECO:0007669"/>
    <property type="project" value="UniProtKB-KW"/>
</dbReference>
<dbReference type="InterPro" id="IPR014001">
    <property type="entry name" value="Helicase_ATP-bd"/>
</dbReference>
<sequence length="1704" mass="193069">MLSEKESLAHLIKKYEITKEHAIKTRDKLRKNIENLADIIPIKEFGTNYAEFYRDGVNAVKKLLAEKQGQVAGAFHKDGLGDIDLVWGEVGSGKSDGWGLAKIAKYHPEVLENLDELVATLPIKKETQGRYQLENEQYKIGIRKEFDGKKTNWVLTAFEKDRAFVNRTDFDKSPIKDSSKTTELSIDNIIPKNSQNESKTIKAVRNLVNETKHNTDDLSQNYSLKDKAPVMLTKQQRKEINEQVKELIKKDVKDITADDREILRLYTGEGGLGNNSKGALTQHYTPYPVIDAMFNAITKAGIEPKTALEPAVGAGNFIGLKPELKWDGVDIDDVAVKVSQRLYPKGEFYNVGFEEFKKNGYDLVISNVPFLETRGAGALKDRSDIKALHDYYFIKGVDSVKDDGIVAFITSRGVADKADKKIRKELMDRANIVGMYRLSEGTFRANTHTDVGTDIIFLQKRKDGVSVDEAQLKDNEAFINSTKTDDDIYLNDYYKLYPQNILGDMQVGVNKAYGTKSYNVIGESDLSKIELKIGKNLVDNEPQTPKELPTIKKEFLKYADDNGLYFRTSENEKALKNIFIEDDAIMLREQITDFSDVAGVGAIYKDVSDTTLGKKINLLNKIKNLSENGGDDSDIDKLIQSYKKQFKKHPYSDKELSRAFNGQKDILADLGSFFDDKFSSSSIVKEQTRYENMGRIDVDRNSDIKLKLHVSMDNKGEIDFAKGSEILDKDDFLKAINNGYSITGINKAQNDVLYYAGNISKKLDELERLKTTYAMDKDIMAKLEAQEARLNEVMPPKKEIENINFNGSEAWLRDNGINLYELNKVQKTDKNGVVHTELVAVGYSEVFNNYLNSRALIKQGANESDTVFKARMKQAQEFLKNTLTRIKEKAIENLDIKSKIETIYNKIFNSYVTPDYKQAKFLVQDAINEASESFKFRDNQTSWAAKAMFEGKGINSHDVGGGKTASAILLARALKLKGAAKKPLFVVPSKVIKNWEAEIKKIYPKAKIFNLYNLPEDKRLKMLSQLGNEQADYVLISHEAFEKLSLPQNEASNRMQELLYERLLNKDNTGRQRELDKERIEQLSSIYMQNEADKKLTIDRLGIDAIFIDEARAFKNVGFNGRIARDGLGSAFNISKDKNGQIKNLNSARAYDALFKTQFIAERNNNSNIFLLDATLTPNKPMELYTAFTMLDKNILKEYGIDEPIDFKDRYLQTGTIFLNDGSRKNGLTGLQNVFELDGIMTRYIDHISMKEFAKRGIKIPKENVKFHYLDPSDETTIVFDDVSKKMQEALNDSDKRKDVMGIYAQAVNASADPRLYSSLQINDLVDVTASNNKIAAVVDMVSTKRSQKADAGQIIFLDNAGHGQVGKNLSQNLHQEIKQKLIKSGKFKENEIAIISGSEITNPKTGKEFSATGDKMMKTKQEIVDSYNAGKIKVVIGTTKSAGEGLNIQKFTTDIYHLNMPWTMAEVIQRNGRGIRSGNINKEVGIHYFFQHGTFDQKMYEVVNNKRGWNEALWSKDKQDFMEVQSDESAAMPSIEEIAIMTEKDPIKRQMLEKQLEYDKLNKKQTQILDDIRAVNLQEKAINAKISELSASLDSITYRLETNQPNTTLQSLAERIMKAKDKEVRANLQSQYDDGMQKLADNLAKMKIQKQKAIAMAKESLENVRKNKEILNKELSTQNDKVYNFERENFDEYGNIRSGLEVC</sequence>
<keyword evidence="3" id="KW-0067">ATP-binding</keyword>
<evidence type="ECO:0000259" key="2">
    <source>
        <dbReference type="PROSITE" id="PS51194"/>
    </source>
</evidence>
<dbReference type="SUPFAM" id="SSF53335">
    <property type="entry name" value="S-adenosyl-L-methionine-dependent methyltransferases"/>
    <property type="match status" value="1"/>
</dbReference>
<keyword evidence="1" id="KW-0175">Coiled coil</keyword>
<organism evidence="3 4">
    <name type="scientific">Campylobacter gastrosuis</name>
    <dbReference type="NCBI Taxonomy" id="2974576"/>
    <lineage>
        <taxon>Bacteria</taxon>
        <taxon>Pseudomonadati</taxon>
        <taxon>Campylobacterota</taxon>
        <taxon>Epsilonproteobacteria</taxon>
        <taxon>Campylobacterales</taxon>
        <taxon>Campylobacteraceae</taxon>
        <taxon>Campylobacter</taxon>
    </lineage>
</organism>
<keyword evidence="3" id="KW-0547">Nucleotide-binding</keyword>
<evidence type="ECO:0000313" key="3">
    <source>
        <dbReference type="EMBL" id="MDL0089856.1"/>
    </source>
</evidence>
<dbReference type="InterPro" id="IPR029063">
    <property type="entry name" value="SAM-dependent_MTases_sf"/>
</dbReference>
<dbReference type="Pfam" id="PF00271">
    <property type="entry name" value="Helicase_C"/>
    <property type="match status" value="1"/>
</dbReference>
<dbReference type="InterPro" id="IPR052933">
    <property type="entry name" value="DNA_Protect_Modify"/>
</dbReference>
<dbReference type="PANTHER" id="PTHR41313">
    <property type="entry name" value="ADENINE-SPECIFIC METHYLTRANSFERASE"/>
    <property type="match status" value="1"/>
</dbReference>
<dbReference type="SUPFAM" id="SSF52540">
    <property type="entry name" value="P-loop containing nucleoside triphosphate hydrolases"/>
    <property type="match status" value="2"/>
</dbReference>
<reference evidence="3" key="2">
    <citation type="journal article" date="2023" name="Microorganisms">
        <title>Isolation and Genomic Characteristics of Cat-Borne Campylobacter felis sp. nov. and Sheep-Borne Campylobacter ovis sp. nov.</title>
        <authorList>
            <person name="Wang H."/>
            <person name="Li Y."/>
            <person name="Gu Y."/>
            <person name="Zhou G."/>
            <person name="Chen X."/>
            <person name="Zhang X."/>
            <person name="Shao Z."/>
            <person name="Zhang J."/>
            <person name="Zhang M."/>
        </authorList>
    </citation>
    <scope>NUCLEOTIDE SEQUENCE</scope>
    <source>
        <strain evidence="3">PS10</strain>
    </source>
</reference>
<keyword evidence="3" id="KW-0378">Hydrolase</keyword>
<dbReference type="EMBL" id="JANURM010000024">
    <property type="protein sequence ID" value="MDL0089856.1"/>
    <property type="molecule type" value="Genomic_DNA"/>
</dbReference>
<keyword evidence="4" id="KW-1185">Reference proteome</keyword>
<proteinExistence type="predicted"/>
<dbReference type="InterPro" id="IPR027417">
    <property type="entry name" value="P-loop_NTPase"/>
</dbReference>
<dbReference type="Pfam" id="PF18809">
    <property type="entry name" value="PBECR1"/>
    <property type="match status" value="1"/>
</dbReference>
<feature type="coiled-coil region" evidence="1">
    <location>
        <begin position="12"/>
        <end position="39"/>
    </location>
</feature>
<dbReference type="SMART" id="SM00490">
    <property type="entry name" value="HELICc"/>
    <property type="match status" value="1"/>
</dbReference>
<dbReference type="Gene3D" id="3.40.50.150">
    <property type="entry name" value="Vaccinia Virus protein VP39"/>
    <property type="match status" value="1"/>
</dbReference>
<dbReference type="InterPro" id="IPR041092">
    <property type="entry name" value="PBECR1"/>
</dbReference>
<name>A0ABT7HSF3_9BACT</name>
<evidence type="ECO:0000256" key="1">
    <source>
        <dbReference type="SAM" id="Coils"/>
    </source>
</evidence>
<feature type="domain" description="Helicase C-terminal" evidence="2">
    <location>
        <begin position="1334"/>
        <end position="1520"/>
    </location>
</feature>
<dbReference type="InterPro" id="IPR001650">
    <property type="entry name" value="Helicase_C-like"/>
</dbReference>
<feature type="coiled-coil region" evidence="1">
    <location>
        <begin position="1610"/>
        <end position="1682"/>
    </location>
</feature>
<reference evidence="3" key="1">
    <citation type="submission" date="2022-08" db="EMBL/GenBank/DDBJ databases">
        <authorList>
            <person name="Wang H."/>
        </authorList>
    </citation>
    <scope>NUCLEOTIDE SEQUENCE</scope>
    <source>
        <strain evidence="3">PS10</strain>
    </source>
</reference>
<dbReference type="PRINTS" id="PR00507">
    <property type="entry name" value="N12N6MTFRASE"/>
</dbReference>
<dbReference type="Gene3D" id="3.40.50.300">
    <property type="entry name" value="P-loop containing nucleotide triphosphate hydrolases"/>
    <property type="match status" value="2"/>
</dbReference>
<dbReference type="Proteomes" id="UP001173801">
    <property type="component" value="Unassembled WGS sequence"/>
</dbReference>